<sequence length="120" mass="13119">MAPGVTTRESSRCIIPPRCTNINTSQSHICKDTIHINRPSLRLTSPSLIMAALYRSFARLSCSRMDTARSHPEPPAVVSPMRVALHCTGTGGMGPRFSAPIWYHTAIGSGKPFAVRCREL</sequence>
<organism evidence="1 2">
    <name type="scientific">Anopheles atroparvus</name>
    <name type="common">European mosquito</name>
    <dbReference type="NCBI Taxonomy" id="41427"/>
    <lineage>
        <taxon>Eukaryota</taxon>
        <taxon>Metazoa</taxon>
        <taxon>Ecdysozoa</taxon>
        <taxon>Arthropoda</taxon>
        <taxon>Hexapoda</taxon>
        <taxon>Insecta</taxon>
        <taxon>Pterygota</taxon>
        <taxon>Neoptera</taxon>
        <taxon>Endopterygota</taxon>
        <taxon>Diptera</taxon>
        <taxon>Nematocera</taxon>
        <taxon>Culicoidea</taxon>
        <taxon>Culicidae</taxon>
        <taxon>Anophelinae</taxon>
        <taxon>Anopheles</taxon>
    </lineage>
</organism>
<evidence type="ECO:0000313" key="1">
    <source>
        <dbReference type="EnsemblMetazoa" id="ENSAATROPP002313"/>
    </source>
</evidence>
<dbReference type="AlphaFoldDB" id="A0AAG5CUW3"/>
<evidence type="ECO:0000313" key="2">
    <source>
        <dbReference type="Proteomes" id="UP000075880"/>
    </source>
</evidence>
<dbReference type="Proteomes" id="UP000075880">
    <property type="component" value="Unassembled WGS sequence"/>
</dbReference>
<keyword evidence="2" id="KW-1185">Reference proteome</keyword>
<protein>
    <submittedName>
        <fullName evidence="1">Uncharacterized protein</fullName>
    </submittedName>
</protein>
<accession>A0AAG5CUW3</accession>
<dbReference type="EnsemblMetazoa" id="ENSAATROPT002412">
    <property type="protein sequence ID" value="ENSAATROPP002313"/>
    <property type="gene ID" value="ENSAATROPG001899"/>
</dbReference>
<reference evidence="1" key="1">
    <citation type="submission" date="2024-04" db="UniProtKB">
        <authorList>
            <consortium name="EnsemblMetazoa"/>
        </authorList>
    </citation>
    <scope>IDENTIFICATION</scope>
    <source>
        <strain evidence="1">EBRO</strain>
    </source>
</reference>
<name>A0AAG5CUW3_ANOAO</name>
<proteinExistence type="predicted"/>